<comment type="caution">
    <text evidence="2">The sequence shown here is derived from an EMBL/GenBank/DDBJ whole genome shotgun (WGS) entry which is preliminary data.</text>
</comment>
<organism evidence="2 3">
    <name type="scientific">Williamsia deligens</name>
    <dbReference type="NCBI Taxonomy" id="321325"/>
    <lineage>
        <taxon>Bacteria</taxon>
        <taxon>Bacillati</taxon>
        <taxon>Actinomycetota</taxon>
        <taxon>Actinomycetes</taxon>
        <taxon>Mycobacteriales</taxon>
        <taxon>Nocardiaceae</taxon>
        <taxon>Williamsia</taxon>
    </lineage>
</organism>
<protein>
    <submittedName>
        <fullName evidence="2">Uncharacterized protein</fullName>
    </submittedName>
</protein>
<keyword evidence="1" id="KW-0812">Transmembrane</keyword>
<evidence type="ECO:0000313" key="2">
    <source>
        <dbReference type="EMBL" id="MFD0926508.1"/>
    </source>
</evidence>
<keyword evidence="3" id="KW-1185">Reference proteome</keyword>
<dbReference type="RefSeq" id="WP_253645620.1">
    <property type="nucleotide sequence ID" value="NZ_BAAAMO010000002.1"/>
</dbReference>
<dbReference type="EMBL" id="JBHTIL010000001">
    <property type="protein sequence ID" value="MFD0926508.1"/>
    <property type="molecule type" value="Genomic_DNA"/>
</dbReference>
<keyword evidence="1" id="KW-0472">Membrane</keyword>
<evidence type="ECO:0000256" key="1">
    <source>
        <dbReference type="SAM" id="Phobius"/>
    </source>
</evidence>
<gene>
    <name evidence="2" type="ORF">ACFQ04_12260</name>
</gene>
<evidence type="ECO:0000313" key="3">
    <source>
        <dbReference type="Proteomes" id="UP001597068"/>
    </source>
</evidence>
<sequence>MRPLGAERRRSSPVRRTLRLLAIATLVASVVGLVQPVVASAAPPARDAGVKCVGSADVTLPEVYNAIVESLAPSLPAGARAQALASRPGVLKQLKSMGVSDTTISEHPSELGATATSPYPSYRDPVSTFIVTQLIRAREGKSGARIRLDQMTLSQAVETAYFYIYVTFIVPASIISATVPPLFPVMGIGLGTLITLPLSLGATGMSLILGQLSDRLASACLARKTQKQIDDVHSAQQTDLRFTKDVPRMLYDLASQVRLADRSSCPSIGVQPLSRIVTRTADYLRRSDKKSAPRVTDAERRIMSTLRTTKINRAIIPTDQAEFTTVETVLATVFSFAPTIGGPITNAIVGLGDRNLGPANRRGIVPLADLPVADALTGVGYGYAVTTQILAYVTGNIGSGIGAALSPATGGLNVWNLVPSPWGLINAPNTYGITTYNNVLRSLCFAEDYRPR</sequence>
<feature type="transmembrane region" description="Helical" evidence="1">
    <location>
        <begin position="190"/>
        <end position="210"/>
    </location>
</feature>
<keyword evidence="1" id="KW-1133">Transmembrane helix</keyword>
<feature type="transmembrane region" description="Helical" evidence="1">
    <location>
        <begin position="160"/>
        <end position="183"/>
    </location>
</feature>
<reference evidence="3" key="1">
    <citation type="journal article" date="2019" name="Int. J. Syst. Evol. Microbiol.">
        <title>The Global Catalogue of Microorganisms (GCM) 10K type strain sequencing project: providing services to taxonomists for standard genome sequencing and annotation.</title>
        <authorList>
            <consortium name="The Broad Institute Genomics Platform"/>
            <consortium name="The Broad Institute Genome Sequencing Center for Infectious Disease"/>
            <person name="Wu L."/>
            <person name="Ma J."/>
        </authorList>
    </citation>
    <scope>NUCLEOTIDE SEQUENCE [LARGE SCALE GENOMIC DNA]</scope>
    <source>
        <strain evidence="3">CCUG 50873</strain>
    </source>
</reference>
<dbReference type="Proteomes" id="UP001597068">
    <property type="component" value="Unassembled WGS sequence"/>
</dbReference>
<name>A0ABW3G8L4_9NOCA</name>
<accession>A0ABW3G8L4</accession>
<proteinExistence type="predicted"/>